<evidence type="ECO:0000313" key="4">
    <source>
        <dbReference type="Proteomes" id="UP001214250"/>
    </source>
</evidence>
<keyword evidence="4" id="KW-1185">Reference proteome</keyword>
<feature type="domain" description="Fe-S metabolism associated" evidence="2">
    <location>
        <begin position="12"/>
        <end position="127"/>
    </location>
</feature>
<evidence type="ECO:0000256" key="1">
    <source>
        <dbReference type="ARBA" id="ARBA00010282"/>
    </source>
</evidence>
<dbReference type="InterPro" id="IPR003808">
    <property type="entry name" value="Fe-S_metab-assoc_dom"/>
</dbReference>
<reference evidence="3 4" key="1">
    <citation type="submission" date="2023-02" db="EMBL/GenBank/DDBJ databases">
        <title>Genome sequence of Lentisphaera profundi SAORIC-696.</title>
        <authorList>
            <person name="Kim e."/>
            <person name="Cho J.-C."/>
            <person name="Choi A."/>
            <person name="Kang I."/>
        </authorList>
    </citation>
    <scope>NUCLEOTIDE SEQUENCE [LARGE SCALE GENOMIC DNA]</scope>
    <source>
        <strain evidence="3 4">SAORIC-696</strain>
    </source>
</reference>
<dbReference type="RefSeq" id="WP_274148966.1">
    <property type="nucleotide sequence ID" value="NZ_CP117811.1"/>
</dbReference>
<comment type="similarity">
    <text evidence="1">Belongs to the SufE family.</text>
</comment>
<evidence type="ECO:0000259" key="2">
    <source>
        <dbReference type="Pfam" id="PF02657"/>
    </source>
</evidence>
<dbReference type="PANTHER" id="PTHR43597:SF5">
    <property type="entry name" value="SUFE-LIKE PROTEIN 2, CHLOROPLASTIC"/>
    <property type="match status" value="1"/>
</dbReference>
<protein>
    <submittedName>
        <fullName evidence="3">SufE family protein</fullName>
    </submittedName>
</protein>
<dbReference type="Proteomes" id="UP001214250">
    <property type="component" value="Chromosome 1"/>
</dbReference>
<gene>
    <name evidence="3" type="ORF">PQO03_06795</name>
</gene>
<name>A0ABY7VQD8_9BACT</name>
<sequence>MAIEDKDRIIADLGKIEDIDDRFTWLIKYGRQAGDLNEETRIDKFKISGCTSQLWLVPELKAGKVIFLADSDAAIPKGLGVVFAKVYSGLTPAEAMSLDASFLETAGLSDHLSMNRRNGLSSLHKQIMLYCATFSALASQGINDYSI</sequence>
<dbReference type="SUPFAM" id="SSF82649">
    <property type="entry name" value="SufE/NifU"/>
    <property type="match status" value="1"/>
</dbReference>
<proteinExistence type="inferred from homology"/>
<dbReference type="Gene3D" id="3.90.1010.10">
    <property type="match status" value="1"/>
</dbReference>
<dbReference type="EMBL" id="CP117811">
    <property type="protein sequence ID" value="WDE95423.1"/>
    <property type="molecule type" value="Genomic_DNA"/>
</dbReference>
<organism evidence="3 4">
    <name type="scientific">Lentisphaera profundi</name>
    <dbReference type="NCBI Taxonomy" id="1658616"/>
    <lineage>
        <taxon>Bacteria</taxon>
        <taxon>Pseudomonadati</taxon>
        <taxon>Lentisphaerota</taxon>
        <taxon>Lentisphaeria</taxon>
        <taxon>Lentisphaerales</taxon>
        <taxon>Lentisphaeraceae</taxon>
        <taxon>Lentisphaera</taxon>
    </lineage>
</organism>
<dbReference type="Pfam" id="PF02657">
    <property type="entry name" value="SufE"/>
    <property type="match status" value="1"/>
</dbReference>
<dbReference type="PANTHER" id="PTHR43597">
    <property type="entry name" value="SULFUR ACCEPTOR PROTEIN CSDE"/>
    <property type="match status" value="1"/>
</dbReference>
<evidence type="ECO:0000313" key="3">
    <source>
        <dbReference type="EMBL" id="WDE95423.1"/>
    </source>
</evidence>
<accession>A0ABY7VQD8</accession>